<evidence type="ECO:0000256" key="1">
    <source>
        <dbReference type="ARBA" id="ARBA00004514"/>
    </source>
</evidence>
<dbReference type="GO" id="GO:0005829">
    <property type="term" value="C:cytosol"/>
    <property type="evidence" value="ECO:0007669"/>
    <property type="project" value="UniProtKB-SubCell"/>
</dbReference>
<evidence type="ECO:0000256" key="3">
    <source>
        <dbReference type="ARBA" id="ARBA00011412"/>
    </source>
</evidence>
<evidence type="ECO:0000256" key="2">
    <source>
        <dbReference type="ARBA" id="ARBA00009182"/>
    </source>
</evidence>
<feature type="compositionally biased region" description="Low complexity" evidence="4">
    <location>
        <begin position="50"/>
        <end position="73"/>
    </location>
</feature>
<feature type="compositionally biased region" description="Low complexity" evidence="4">
    <location>
        <begin position="1"/>
        <end position="30"/>
    </location>
</feature>
<comment type="subunit">
    <text evidence="3">Heterooctamer of 4 alpha and 4 beta chains.</text>
</comment>
<proteinExistence type="inferred from homology"/>
<dbReference type="InterPro" id="IPR016102">
    <property type="entry name" value="Succinyl-CoA_synth-like"/>
</dbReference>
<feature type="domain" description="ATP-citrate synthase citrate-binding" evidence="5">
    <location>
        <begin position="345"/>
        <end position="395"/>
    </location>
</feature>
<dbReference type="AlphaFoldDB" id="A0A6V7P7J3"/>
<comment type="subcellular location">
    <subcellularLocation>
        <location evidence="1">Cytoplasm</location>
        <location evidence="1">Cytosol</location>
    </subcellularLocation>
</comment>
<sequence length="402" mass="44039">MATTAAATTTTTTTTTTTMTTPSSPPASSSPSPPGPSSPPPSSPAPPSPSLATSPSSSSPSSAARRRGSAAAAAEEEEEEEEAGSITTSPVTPLSSSGLLLRHLPEESQCRGPRYQFTACAERDAAGFQYLEIQVASTKLSGWRLGFGFKTSSNGFGWDNYLEEAMKMRNLLDEFRANHGLRPPTILGVQYLANPLFIEQYEPSTAAASEFHLIKEMVLMPLHFGDHFAICPSGELFEHICNADLDFTFLEMNPFTLVDGKPYPLDMRGELDDTAAFKNFKKWRDIEFPMPFGRVMSPTESFVHKPDEKTLMSPYLNTYSGWDLGYASELGNYVEYSGAPKEEEVLHGIIRALREKESNLKASRMHVFVSRGGPNYQTGLRKMRHLGEEIGIPIENSWSCGN</sequence>
<dbReference type="Pfam" id="PF16114">
    <property type="entry name" value="Citrate_bind"/>
    <property type="match status" value="1"/>
</dbReference>
<name>A0A6V7P7J3_ANACO</name>
<dbReference type="SUPFAM" id="SSF56059">
    <property type="entry name" value="Glutathione synthetase ATP-binding domain-like"/>
    <property type="match status" value="1"/>
</dbReference>
<reference evidence="6" key="1">
    <citation type="submission" date="2020-07" db="EMBL/GenBank/DDBJ databases">
        <authorList>
            <person name="Lin J."/>
        </authorList>
    </citation>
    <scope>NUCLEOTIDE SEQUENCE</scope>
</reference>
<dbReference type="InterPro" id="IPR032263">
    <property type="entry name" value="Citrate-bd"/>
</dbReference>
<evidence type="ECO:0000256" key="4">
    <source>
        <dbReference type="SAM" id="MobiDB-lite"/>
    </source>
</evidence>
<evidence type="ECO:0000313" key="6">
    <source>
        <dbReference type="EMBL" id="CAD1826638.1"/>
    </source>
</evidence>
<dbReference type="Gene3D" id="3.30.470.20">
    <property type="entry name" value="ATP-grasp fold, B domain"/>
    <property type="match status" value="1"/>
</dbReference>
<feature type="compositionally biased region" description="Pro residues" evidence="4">
    <location>
        <begin position="31"/>
        <end position="49"/>
    </location>
</feature>
<accession>A0A6V7P7J3</accession>
<feature type="region of interest" description="Disordered" evidence="4">
    <location>
        <begin position="1"/>
        <end position="96"/>
    </location>
</feature>
<organism evidence="6">
    <name type="scientific">Ananas comosus var. bracteatus</name>
    <name type="common">red pineapple</name>
    <dbReference type="NCBI Taxonomy" id="296719"/>
    <lineage>
        <taxon>Eukaryota</taxon>
        <taxon>Viridiplantae</taxon>
        <taxon>Streptophyta</taxon>
        <taxon>Embryophyta</taxon>
        <taxon>Tracheophyta</taxon>
        <taxon>Spermatophyta</taxon>
        <taxon>Magnoliopsida</taxon>
        <taxon>Liliopsida</taxon>
        <taxon>Poales</taxon>
        <taxon>Bromeliaceae</taxon>
        <taxon>Bromelioideae</taxon>
        <taxon>Ananas</taxon>
    </lineage>
</organism>
<dbReference type="EMBL" id="LR862145">
    <property type="protein sequence ID" value="CAD1826638.1"/>
    <property type="molecule type" value="Genomic_DNA"/>
</dbReference>
<dbReference type="Gene3D" id="3.40.50.261">
    <property type="entry name" value="Succinyl-CoA synthetase domains"/>
    <property type="match status" value="1"/>
</dbReference>
<gene>
    <name evidence="6" type="ORF">CB5_LOCUS9849</name>
</gene>
<comment type="similarity">
    <text evidence="2">Belongs to the succinate/malate CoA ligase beta subunit family.</text>
</comment>
<feature type="compositionally biased region" description="Acidic residues" evidence="4">
    <location>
        <begin position="74"/>
        <end position="83"/>
    </location>
</feature>
<protein>
    <recommendedName>
        <fullName evidence="5">ATP-citrate synthase citrate-binding domain-containing protein</fullName>
    </recommendedName>
</protein>
<evidence type="ECO:0000259" key="5">
    <source>
        <dbReference type="Pfam" id="PF16114"/>
    </source>
</evidence>